<dbReference type="EMBL" id="JAWZYT010000531">
    <property type="protein sequence ID" value="KAK4322249.1"/>
    <property type="molecule type" value="Genomic_DNA"/>
</dbReference>
<accession>A0AAE1UL66</accession>
<dbReference type="AlphaFoldDB" id="A0AAE1UL66"/>
<proteinExistence type="predicted"/>
<gene>
    <name evidence="2" type="ORF">Pmani_007045</name>
</gene>
<sequence length="171" mass="19592">MASRDSESNPDSPQAIDVPSVSIENESEVEQGRGRRKPRKMKEWGSVSSKVKRNLEHWKQSQTKVVVVGARANVKDIFLHHSFRNTVDGIYLAVNPNIFITQNSRPYIRVQLPHKDQLVNFEGRKLKFIAASLFPYMDFPMDIDETPVPIIPYDTVDVRLAETLAMKHNFT</sequence>
<name>A0AAE1UL66_9EUCA</name>
<evidence type="ECO:0000256" key="1">
    <source>
        <dbReference type="SAM" id="MobiDB-lite"/>
    </source>
</evidence>
<feature type="region of interest" description="Disordered" evidence="1">
    <location>
        <begin position="1"/>
        <end position="46"/>
    </location>
</feature>
<comment type="caution">
    <text evidence="2">The sequence shown here is derived from an EMBL/GenBank/DDBJ whole genome shotgun (WGS) entry which is preliminary data.</text>
</comment>
<organism evidence="2 3">
    <name type="scientific">Petrolisthes manimaculis</name>
    <dbReference type="NCBI Taxonomy" id="1843537"/>
    <lineage>
        <taxon>Eukaryota</taxon>
        <taxon>Metazoa</taxon>
        <taxon>Ecdysozoa</taxon>
        <taxon>Arthropoda</taxon>
        <taxon>Crustacea</taxon>
        <taxon>Multicrustacea</taxon>
        <taxon>Malacostraca</taxon>
        <taxon>Eumalacostraca</taxon>
        <taxon>Eucarida</taxon>
        <taxon>Decapoda</taxon>
        <taxon>Pleocyemata</taxon>
        <taxon>Anomura</taxon>
        <taxon>Galatheoidea</taxon>
        <taxon>Porcellanidae</taxon>
        <taxon>Petrolisthes</taxon>
    </lineage>
</organism>
<dbReference type="Proteomes" id="UP001292094">
    <property type="component" value="Unassembled WGS sequence"/>
</dbReference>
<evidence type="ECO:0000313" key="2">
    <source>
        <dbReference type="EMBL" id="KAK4322249.1"/>
    </source>
</evidence>
<evidence type="ECO:0000313" key="3">
    <source>
        <dbReference type="Proteomes" id="UP001292094"/>
    </source>
</evidence>
<keyword evidence="3" id="KW-1185">Reference proteome</keyword>
<reference evidence="2" key="1">
    <citation type="submission" date="2023-11" db="EMBL/GenBank/DDBJ databases">
        <title>Genome assemblies of two species of porcelain crab, Petrolisthes cinctipes and Petrolisthes manimaculis (Anomura: Porcellanidae).</title>
        <authorList>
            <person name="Angst P."/>
        </authorList>
    </citation>
    <scope>NUCLEOTIDE SEQUENCE</scope>
    <source>
        <strain evidence="2">PB745_02</strain>
        <tissue evidence="2">Gill</tissue>
    </source>
</reference>
<protein>
    <submittedName>
        <fullName evidence="2">Uncharacterized protein</fullName>
    </submittedName>
</protein>